<feature type="domain" description="Trimeric autotransporter adhesin YadA-like head" evidence="2">
    <location>
        <begin position="507"/>
        <end position="530"/>
    </location>
</feature>
<dbReference type="Gene3D" id="2.150.10.10">
    <property type="entry name" value="Serralysin-like metalloprotease, C-terminal"/>
    <property type="match status" value="2"/>
</dbReference>
<feature type="domain" description="Trimeric autotransporter adhesin YadA-like head" evidence="2">
    <location>
        <begin position="289"/>
        <end position="314"/>
    </location>
</feature>
<reference evidence="3 4" key="1">
    <citation type="submission" date="2017-04" db="EMBL/GenBank/DDBJ databases">
        <authorList>
            <person name="Afonso C.L."/>
            <person name="Miller P.J."/>
            <person name="Scott M.A."/>
            <person name="Spackman E."/>
            <person name="Goraichik I."/>
            <person name="Dimitrov K.M."/>
            <person name="Suarez D.L."/>
            <person name="Swayne D.E."/>
        </authorList>
    </citation>
    <scope>NUCLEOTIDE SEQUENCE [LARGE SCALE GENOMIC DNA]</scope>
    <source>
        <strain evidence="3 4">DSM 26133</strain>
    </source>
</reference>
<feature type="domain" description="Trimeric autotransporter adhesin YadA-like head" evidence="2">
    <location>
        <begin position="331"/>
        <end position="355"/>
    </location>
</feature>
<dbReference type="GO" id="GO:0019867">
    <property type="term" value="C:outer membrane"/>
    <property type="evidence" value="ECO:0007669"/>
    <property type="project" value="InterPro"/>
</dbReference>
<organism evidence="3 4">
    <name type="scientific">Reichenbachiella faecimaris</name>
    <dbReference type="NCBI Taxonomy" id="692418"/>
    <lineage>
        <taxon>Bacteria</taxon>
        <taxon>Pseudomonadati</taxon>
        <taxon>Bacteroidota</taxon>
        <taxon>Cytophagia</taxon>
        <taxon>Cytophagales</taxon>
        <taxon>Reichenbachiellaceae</taxon>
        <taxon>Reichenbachiella</taxon>
    </lineage>
</organism>
<dbReference type="RefSeq" id="WP_084370554.1">
    <property type="nucleotide sequence ID" value="NZ_FWYF01000001.1"/>
</dbReference>
<name>A0A1W2G5A1_REIFA</name>
<dbReference type="OrthoDB" id="644207at2"/>
<dbReference type="InterPro" id="IPR011049">
    <property type="entry name" value="Serralysin-like_metalloprot_C"/>
</dbReference>
<feature type="signal peptide" evidence="1">
    <location>
        <begin position="1"/>
        <end position="21"/>
    </location>
</feature>
<proteinExistence type="predicted"/>
<dbReference type="SUPFAM" id="SSF101967">
    <property type="entry name" value="Adhesin YadA, collagen-binding domain"/>
    <property type="match status" value="2"/>
</dbReference>
<keyword evidence="4" id="KW-1185">Reference proteome</keyword>
<gene>
    <name evidence="3" type="ORF">SAMN04488029_0197</name>
</gene>
<dbReference type="STRING" id="692418.SAMN04488029_0197"/>
<feature type="chain" id="PRO_5012348305" evidence="1">
    <location>
        <begin position="22"/>
        <end position="867"/>
    </location>
</feature>
<evidence type="ECO:0000256" key="1">
    <source>
        <dbReference type="SAM" id="SignalP"/>
    </source>
</evidence>
<keyword evidence="1" id="KW-0732">Signal</keyword>
<dbReference type="AlphaFoldDB" id="A0A1W2G5A1"/>
<dbReference type="Pfam" id="PF05658">
    <property type="entry name" value="YadA_head"/>
    <property type="match status" value="3"/>
</dbReference>
<dbReference type="Proteomes" id="UP000192472">
    <property type="component" value="Unassembled WGS sequence"/>
</dbReference>
<evidence type="ECO:0000313" key="3">
    <source>
        <dbReference type="EMBL" id="SMD31859.1"/>
    </source>
</evidence>
<protein>
    <submittedName>
        <fullName evidence="3">Head domain of trimeric autotransporter adhesin</fullName>
    </submittedName>
</protein>
<accession>A0A1W2G5A1</accession>
<dbReference type="InterPro" id="IPR008640">
    <property type="entry name" value="Adhesin_Head_dom"/>
</dbReference>
<dbReference type="EMBL" id="FWYF01000001">
    <property type="protein sequence ID" value="SMD31859.1"/>
    <property type="molecule type" value="Genomic_DNA"/>
</dbReference>
<evidence type="ECO:0000313" key="4">
    <source>
        <dbReference type="Proteomes" id="UP000192472"/>
    </source>
</evidence>
<evidence type="ECO:0000259" key="2">
    <source>
        <dbReference type="Pfam" id="PF05658"/>
    </source>
</evidence>
<dbReference type="CDD" id="cd12820">
    <property type="entry name" value="LbR_YadA-like"/>
    <property type="match status" value="1"/>
</dbReference>
<sequence length="867" mass="90568">MKKIVLIISLLTLVQIGFSQSSSQIPTGFQYQAVIRDDSGDALSKQDVTIRFSLLQGSASGSSVYAETQEVSTNAFGLISLSIGQGEIVSGNLSTVNWSLGSYFLQTEVDFGSGFDDFGTHELLSVPYALYGEDADADATNEIQDISLDGTSLTISGGSTVDLGVLEANTDEQDLADVLGQGADANSLVIFNLADPTNAQDAATKSYVDANDKGAFSNESNVISAGDSDDDFVFGSDQLVDDNSSSEDDSRMLFDKSKGAFRAGNVNADQWDETNIGNYSTALGISVLASGYSSVAIGNDNIATLSGAVAIGTGLTASQDYAVAIGQYNEASGLNSTAFGINTSASGSNSTTMGNSTIARGDSELAIGSFNTDYTPAGDDTDRIFVVGNGTESGSESDAFTIYKNGNALLDGTLFVNEPTDDTHAATKKYVDDNDEVGAFTNTSNVISAGDDDDDFVFGASDLYNDGTRMFFDRSGGAFRAGVTSESEWEEASVAQWSFASGYKTTASGIGSVALGHSTTATDLAATATGRLTVAAGRNSFAAGIGTTAGSYAETAIGSYNTTYSVTNSQNFNSADRLFVIGNGSSSVASDAMIVHKTGDVIINGNLSIDEPTVDEHAATKAYVDNSMASLNDFDEVGNIDFEVLVQGETKDVDYSFASVSKSTKESRVGQSFKAQISGKITRVVYRMIFSSTTGNEFVLYDGTGFGGSELARIPFTPGGTSIQNVDITFSEDIELVADQSYTVAVEGTDVECVLTNDNPYSAGTAYWGSSNGGGTWDSYQLTTYMLDRITPQTAISANETSVGVWTDAPDASAALEVSSTSGGLLMPRMTTTERDAISSPADGLMIYNTTTTTFQGRAGGAWVDLN</sequence>